<evidence type="ECO:0000313" key="2">
    <source>
        <dbReference type="Proteomes" id="UP000220836"/>
    </source>
</evidence>
<dbReference type="InterPro" id="IPR002060">
    <property type="entry name" value="Squ/phyt_synthse"/>
</dbReference>
<dbReference type="AlphaFoldDB" id="A0A238KDM6"/>
<dbReference type="RefSeq" id="WP_097804643.1">
    <property type="nucleotide sequence ID" value="NZ_FXYH01000006.1"/>
</dbReference>
<dbReference type="Pfam" id="PF00494">
    <property type="entry name" value="SQS_PSY"/>
    <property type="match status" value="1"/>
</dbReference>
<dbReference type="Gene3D" id="1.10.600.10">
    <property type="entry name" value="Farnesyl Diphosphate Synthase"/>
    <property type="match status" value="1"/>
</dbReference>
<dbReference type="OrthoDB" id="9814909at2"/>
<organism evidence="1 2">
    <name type="scientific">Pelagimonas varians</name>
    <dbReference type="NCBI Taxonomy" id="696760"/>
    <lineage>
        <taxon>Bacteria</taxon>
        <taxon>Pseudomonadati</taxon>
        <taxon>Pseudomonadota</taxon>
        <taxon>Alphaproteobacteria</taxon>
        <taxon>Rhodobacterales</taxon>
        <taxon>Roseobacteraceae</taxon>
        <taxon>Pelagimonas</taxon>
    </lineage>
</organism>
<dbReference type="InterPro" id="IPR008949">
    <property type="entry name" value="Isoprenoid_synthase_dom_sf"/>
</dbReference>
<proteinExistence type="predicted"/>
<dbReference type="Proteomes" id="UP000220836">
    <property type="component" value="Unassembled WGS sequence"/>
</dbReference>
<gene>
    <name evidence="1" type="ORF">PEV8663_02152</name>
</gene>
<dbReference type="SUPFAM" id="SSF48576">
    <property type="entry name" value="Terpenoid synthases"/>
    <property type="match status" value="1"/>
</dbReference>
<reference evidence="1 2" key="1">
    <citation type="submission" date="2017-05" db="EMBL/GenBank/DDBJ databases">
        <authorList>
            <person name="Song R."/>
            <person name="Chenine A.L."/>
            <person name="Ruprecht R.M."/>
        </authorList>
    </citation>
    <scope>NUCLEOTIDE SEQUENCE [LARGE SCALE GENOMIC DNA]</scope>
    <source>
        <strain evidence="1 2">CECT 8663</strain>
    </source>
</reference>
<dbReference type="EMBL" id="FXYH01000006">
    <property type="protein sequence ID" value="SMX40899.1"/>
    <property type="molecule type" value="Genomic_DNA"/>
</dbReference>
<keyword evidence="2" id="KW-1185">Reference proteome</keyword>
<protein>
    <submittedName>
        <fullName evidence="1">Squalene/phytoene synthase</fullName>
    </submittedName>
</protein>
<accession>A0A238KDM6</accession>
<name>A0A238KDM6_9RHOB</name>
<sequence>MSDPFTDNPDLVACASLVQKGDADRFAAAMAVPVSARAVLFPIYAFNIEVSRAAWASKEPIIAQMRLQWWLDTLDEIEAGGMVRRHEVVTPLALVLQGQDLRRLRDLTRARELDLEKAPFADADALDSYLDQTAGFLAVQAADALGAPKAVFPEIMYWGRAAGFVRYLQAVPELETRGKLPLPDGRPEALVAMATAQLDSLAKHRSLRRLKRAMGPAGAAVQEFWQAKPLLQQIVRDPNCVAEGRLQLSEFSRHWRLLAT</sequence>
<evidence type="ECO:0000313" key="1">
    <source>
        <dbReference type="EMBL" id="SMX40899.1"/>
    </source>
</evidence>